<dbReference type="Gene3D" id="3.40.50.150">
    <property type="entry name" value="Vaccinia Virus protein VP39"/>
    <property type="match status" value="1"/>
</dbReference>
<gene>
    <name evidence="1" type="ORF">METZ01_LOCUS251107</name>
</gene>
<name>A0A382IH85_9ZZZZ</name>
<protein>
    <recommendedName>
        <fullName evidence="2">Methyltransferase domain-containing protein</fullName>
    </recommendedName>
</protein>
<evidence type="ECO:0008006" key="2">
    <source>
        <dbReference type="Google" id="ProtNLM"/>
    </source>
</evidence>
<dbReference type="InterPro" id="IPR029063">
    <property type="entry name" value="SAM-dependent_MTases_sf"/>
</dbReference>
<dbReference type="EMBL" id="UINC01067001">
    <property type="protein sequence ID" value="SVB98253.1"/>
    <property type="molecule type" value="Genomic_DNA"/>
</dbReference>
<accession>A0A382IH85</accession>
<organism evidence="1">
    <name type="scientific">marine metagenome</name>
    <dbReference type="NCBI Taxonomy" id="408172"/>
    <lineage>
        <taxon>unclassified sequences</taxon>
        <taxon>metagenomes</taxon>
        <taxon>ecological metagenomes</taxon>
    </lineage>
</organism>
<dbReference type="AlphaFoldDB" id="A0A382IH85"/>
<reference evidence="1" key="1">
    <citation type="submission" date="2018-05" db="EMBL/GenBank/DDBJ databases">
        <authorList>
            <person name="Lanie J.A."/>
            <person name="Ng W.-L."/>
            <person name="Kazmierczak K.M."/>
            <person name="Andrzejewski T.M."/>
            <person name="Davidsen T.M."/>
            <person name="Wayne K.J."/>
            <person name="Tettelin H."/>
            <person name="Glass J.I."/>
            <person name="Rusch D."/>
            <person name="Podicherti R."/>
            <person name="Tsui H.-C.T."/>
            <person name="Winkler M.E."/>
        </authorList>
    </citation>
    <scope>NUCLEOTIDE SEQUENCE</scope>
</reference>
<proteinExistence type="predicted"/>
<evidence type="ECO:0000313" key="1">
    <source>
        <dbReference type="EMBL" id="SVB98253.1"/>
    </source>
</evidence>
<sequence>MEYEKHFKAGMGTESVAPFLRSFVRMVRPNRILEVGAGYTTPFLLEGLELNNEIINEGNLDQKYVDWHQENYNPRLVVVDTEEILCSTIDNYIEFEKGDFKGKSQELYEKYGEFDFVWFDCGGAEEYDVFMREYWDICSEYVIFHYTYYQGKPTMNLGMVMQHITGHEQLSGASNVQRMDFIEPHKEGQGSITMFKKIKERMRS</sequence>
<dbReference type="SUPFAM" id="SSF53335">
    <property type="entry name" value="S-adenosyl-L-methionine-dependent methyltransferases"/>
    <property type="match status" value="1"/>
</dbReference>